<name>D8RC88_SELML</name>
<dbReference type="Proteomes" id="UP000001514">
    <property type="component" value="Unassembled WGS sequence"/>
</dbReference>
<dbReference type="AlphaFoldDB" id="D8RC88"/>
<dbReference type="InterPro" id="IPR008533">
    <property type="entry name" value="DUF815"/>
</dbReference>
<dbReference type="CDD" id="cd00009">
    <property type="entry name" value="AAA"/>
    <property type="match status" value="1"/>
</dbReference>
<dbReference type="Gramene" id="EFJ30087">
    <property type="protein sequence ID" value="EFJ30087"/>
    <property type="gene ID" value="SELMODRAFT_409724"/>
</dbReference>
<accession>D8RC88</accession>
<sequence>MVPMVAKGSDLVVFEADNGRRWFREAKNDEPFKPMMEEFCKRFGLAMSETTFYDHGLTVSPTEGIYWGVNLDAGDESKIMVATKNRKDRPLRLVYACQGPKVLNSPRDFRESFTKETWSTTLKEIYALMAQNFPSSLYNYYYYMDSQWKEVKKSSSGGIHEDIFVKAVKRGEKKSVMALLAASSPITLRTPSVRFTTPRHHFGGRSSRNRSYIVSASLGFTTDPRIQIERVADGLLKDVAALLVYQEVFRSPPAQAFLKLLLVLRRRDDDIKILEAYGEFFRLMATGKHSSWQDFLLEGILKADGNPFAEAAASSGDSSSTYGGRIPASLEAAATADLESLQRLSLNESTMISWVAELVSETKPQWRNAASSSLDSRTVPKVDEKKTNNIVGFLVTDEEKEASVEDKILVSPSEEKTIKTESDFVISERQQWQKKISGLWNWSEAVHLLKDYHAENGFGRVALSQVLKLRGGKLVPDFRYLKPLSEPHLTVWSRQQAALRENIYRHVSQGSARHVFVHGPSGSGKSWLVKATLSKLSEDARFRVVLLPSSEFKQLATILEEMRKNSHIRFVLVVEDLFLRSVEESFVLLKAALDEHLQEWPRNVLLCATSSRSDAKIGETTVKLADLFGLTVCLAKLNEQQYRDCVEELLEQSGDANNAAKRDEVLRQAIKFGEQEGFTARSASKLININN</sequence>
<dbReference type="InParanoid" id="D8RC88"/>
<proteinExistence type="predicted"/>
<evidence type="ECO:0000313" key="2">
    <source>
        <dbReference type="Proteomes" id="UP000001514"/>
    </source>
</evidence>
<organism evidence="2">
    <name type="scientific">Selaginella moellendorffii</name>
    <name type="common">Spikemoss</name>
    <dbReference type="NCBI Taxonomy" id="88036"/>
    <lineage>
        <taxon>Eukaryota</taxon>
        <taxon>Viridiplantae</taxon>
        <taxon>Streptophyta</taxon>
        <taxon>Embryophyta</taxon>
        <taxon>Tracheophyta</taxon>
        <taxon>Lycopodiopsida</taxon>
        <taxon>Selaginellales</taxon>
        <taxon>Selaginellaceae</taxon>
        <taxon>Selaginella</taxon>
    </lineage>
</organism>
<dbReference type="STRING" id="88036.D8RC88"/>
<dbReference type="PANTHER" id="PTHR42935">
    <property type="entry name" value="SLR0930 PROTEIN"/>
    <property type="match status" value="1"/>
</dbReference>
<dbReference type="HOGENOM" id="CLU_025240_0_0_1"/>
<dbReference type="Pfam" id="PF05673">
    <property type="entry name" value="DUF815"/>
    <property type="match status" value="1"/>
</dbReference>
<dbReference type="SUPFAM" id="SSF52540">
    <property type="entry name" value="P-loop containing nucleoside triphosphate hydrolases"/>
    <property type="match status" value="1"/>
</dbReference>
<dbReference type="Gene3D" id="3.40.50.300">
    <property type="entry name" value="P-loop containing nucleotide triphosphate hydrolases"/>
    <property type="match status" value="1"/>
</dbReference>
<gene>
    <name evidence="1" type="ORF">SELMODRAFT_409724</name>
</gene>
<dbReference type="KEGG" id="smo:SELMODRAFT_409724"/>
<dbReference type="InterPro" id="IPR027417">
    <property type="entry name" value="P-loop_NTPase"/>
</dbReference>
<reference evidence="1 2" key="1">
    <citation type="journal article" date="2011" name="Science">
        <title>The Selaginella genome identifies genetic changes associated with the evolution of vascular plants.</title>
        <authorList>
            <person name="Banks J.A."/>
            <person name="Nishiyama T."/>
            <person name="Hasebe M."/>
            <person name="Bowman J.L."/>
            <person name="Gribskov M."/>
            <person name="dePamphilis C."/>
            <person name="Albert V.A."/>
            <person name="Aono N."/>
            <person name="Aoyama T."/>
            <person name="Ambrose B.A."/>
            <person name="Ashton N.W."/>
            <person name="Axtell M.J."/>
            <person name="Barker E."/>
            <person name="Barker M.S."/>
            <person name="Bennetzen J.L."/>
            <person name="Bonawitz N.D."/>
            <person name="Chapple C."/>
            <person name="Cheng C."/>
            <person name="Correa L.G."/>
            <person name="Dacre M."/>
            <person name="DeBarry J."/>
            <person name="Dreyer I."/>
            <person name="Elias M."/>
            <person name="Engstrom E.M."/>
            <person name="Estelle M."/>
            <person name="Feng L."/>
            <person name="Finet C."/>
            <person name="Floyd S.K."/>
            <person name="Frommer W.B."/>
            <person name="Fujita T."/>
            <person name="Gramzow L."/>
            <person name="Gutensohn M."/>
            <person name="Harholt J."/>
            <person name="Hattori M."/>
            <person name="Heyl A."/>
            <person name="Hirai T."/>
            <person name="Hiwatashi Y."/>
            <person name="Ishikawa M."/>
            <person name="Iwata M."/>
            <person name="Karol K.G."/>
            <person name="Koehler B."/>
            <person name="Kolukisaoglu U."/>
            <person name="Kubo M."/>
            <person name="Kurata T."/>
            <person name="Lalonde S."/>
            <person name="Li K."/>
            <person name="Li Y."/>
            <person name="Litt A."/>
            <person name="Lyons E."/>
            <person name="Manning G."/>
            <person name="Maruyama T."/>
            <person name="Michael T.P."/>
            <person name="Mikami K."/>
            <person name="Miyazaki S."/>
            <person name="Morinaga S."/>
            <person name="Murata T."/>
            <person name="Mueller-Roeber B."/>
            <person name="Nelson D.R."/>
            <person name="Obara M."/>
            <person name="Oguri Y."/>
            <person name="Olmstead R.G."/>
            <person name="Onodera N."/>
            <person name="Petersen B.L."/>
            <person name="Pils B."/>
            <person name="Prigge M."/>
            <person name="Rensing S.A."/>
            <person name="Riano-Pachon D.M."/>
            <person name="Roberts A.W."/>
            <person name="Sato Y."/>
            <person name="Scheller H.V."/>
            <person name="Schulz B."/>
            <person name="Schulz C."/>
            <person name="Shakirov E.V."/>
            <person name="Shibagaki N."/>
            <person name="Shinohara N."/>
            <person name="Shippen D.E."/>
            <person name="Soerensen I."/>
            <person name="Sotooka R."/>
            <person name="Sugimoto N."/>
            <person name="Sugita M."/>
            <person name="Sumikawa N."/>
            <person name="Tanurdzic M."/>
            <person name="Theissen G."/>
            <person name="Ulvskov P."/>
            <person name="Wakazuki S."/>
            <person name="Weng J.K."/>
            <person name="Willats W.W."/>
            <person name="Wipf D."/>
            <person name="Wolf P.G."/>
            <person name="Yang L."/>
            <person name="Zimmer A.D."/>
            <person name="Zhu Q."/>
            <person name="Mitros T."/>
            <person name="Hellsten U."/>
            <person name="Loque D."/>
            <person name="Otillar R."/>
            <person name="Salamov A."/>
            <person name="Schmutz J."/>
            <person name="Shapiro H."/>
            <person name="Lindquist E."/>
            <person name="Lucas S."/>
            <person name="Rokhsar D."/>
            <person name="Grigoriev I.V."/>
        </authorList>
    </citation>
    <scope>NUCLEOTIDE SEQUENCE [LARGE SCALE GENOMIC DNA]</scope>
</reference>
<keyword evidence="2" id="KW-1185">Reference proteome</keyword>
<dbReference type="PANTHER" id="PTHR42935:SF1">
    <property type="entry name" value="SLR0930 PROTEIN"/>
    <property type="match status" value="1"/>
</dbReference>
<dbReference type="eggNOG" id="ENOG502S9YK">
    <property type="taxonomic scope" value="Eukaryota"/>
</dbReference>
<evidence type="ECO:0000313" key="1">
    <source>
        <dbReference type="EMBL" id="EFJ30087.1"/>
    </source>
</evidence>
<protein>
    <submittedName>
        <fullName evidence="1">Uncharacterized protein</fullName>
    </submittedName>
</protein>
<dbReference type="EMBL" id="GL377576">
    <property type="protein sequence ID" value="EFJ30087.1"/>
    <property type="molecule type" value="Genomic_DNA"/>
</dbReference>